<feature type="region of interest" description="Disordered" evidence="1">
    <location>
        <begin position="332"/>
        <end position="483"/>
    </location>
</feature>
<protein>
    <submittedName>
        <fullName evidence="2">Uncharacterized protein</fullName>
    </submittedName>
</protein>
<evidence type="ECO:0000313" key="3">
    <source>
        <dbReference type="Proteomes" id="UP000800035"/>
    </source>
</evidence>
<dbReference type="Proteomes" id="UP000800035">
    <property type="component" value="Unassembled WGS sequence"/>
</dbReference>
<proteinExistence type="predicted"/>
<feature type="region of interest" description="Disordered" evidence="1">
    <location>
        <begin position="279"/>
        <end position="298"/>
    </location>
</feature>
<dbReference type="OrthoDB" id="3799586at2759"/>
<feature type="region of interest" description="Disordered" evidence="1">
    <location>
        <begin position="130"/>
        <end position="170"/>
    </location>
</feature>
<evidence type="ECO:0000256" key="1">
    <source>
        <dbReference type="SAM" id="MobiDB-lite"/>
    </source>
</evidence>
<organism evidence="2 3">
    <name type="scientific">Byssothecium circinans</name>
    <dbReference type="NCBI Taxonomy" id="147558"/>
    <lineage>
        <taxon>Eukaryota</taxon>
        <taxon>Fungi</taxon>
        <taxon>Dikarya</taxon>
        <taxon>Ascomycota</taxon>
        <taxon>Pezizomycotina</taxon>
        <taxon>Dothideomycetes</taxon>
        <taxon>Pleosporomycetidae</taxon>
        <taxon>Pleosporales</taxon>
        <taxon>Massarineae</taxon>
        <taxon>Massarinaceae</taxon>
        <taxon>Byssothecium</taxon>
    </lineage>
</organism>
<dbReference type="AlphaFoldDB" id="A0A6A5U1D1"/>
<feature type="compositionally biased region" description="Basic residues" evidence="1">
    <location>
        <begin position="159"/>
        <end position="170"/>
    </location>
</feature>
<feature type="compositionally biased region" description="Polar residues" evidence="1">
    <location>
        <begin position="361"/>
        <end position="376"/>
    </location>
</feature>
<evidence type="ECO:0000313" key="2">
    <source>
        <dbReference type="EMBL" id="KAF1956816.1"/>
    </source>
</evidence>
<name>A0A6A5U1D1_9PLEO</name>
<sequence>MLYLAWLVGTASTFTYTGQSLFPSPPLPGCRGRDSGNSNTWQHDHTLRTRLLLPLHSAISTAIAIANLTTTPATRTQHPAPSSQHFYSVHTYLGVTLYSDSQRRLTPLQSRQQRTKERFTRSKYPGTSISRILYRSIPAPPPSTGTRRSHKLNMASPRPRPRPRQKKKKVPAYYYGQMTERSLKFYDGTYRVDGRGFLDDGGVYHVWDDVNDEKARAPTPPPTMPLDWEDEGSRSGSEGVRVDVDPAPVSPRQSLVPSGAAVCEVDAALTMPVSPRQTVVPSEVGHGEMDASQAPRKDTLIESTYTEEEKAQMKEGAVVDGKALEKKAEADGLAAGEGAGEDVLGGEKAEHAKQDKDSLSDVPSNLSAADTKTKSPTIKAKEKAPPKRKRGNSGEEDQQTDKPKSKAKGAKKGKAGIAHPVTKGRGKTTATKPKPKPPSGERVTRGRGRGKTLAATASGTGGEARGGSTTIVTRRMTRNSTGG</sequence>
<keyword evidence="3" id="KW-1185">Reference proteome</keyword>
<feature type="compositionally biased region" description="Basic residues" evidence="1">
    <location>
        <begin position="405"/>
        <end position="414"/>
    </location>
</feature>
<reference evidence="2" key="1">
    <citation type="journal article" date="2020" name="Stud. Mycol.">
        <title>101 Dothideomycetes genomes: a test case for predicting lifestyles and emergence of pathogens.</title>
        <authorList>
            <person name="Haridas S."/>
            <person name="Albert R."/>
            <person name="Binder M."/>
            <person name="Bloem J."/>
            <person name="Labutti K."/>
            <person name="Salamov A."/>
            <person name="Andreopoulos B."/>
            <person name="Baker S."/>
            <person name="Barry K."/>
            <person name="Bills G."/>
            <person name="Bluhm B."/>
            <person name="Cannon C."/>
            <person name="Castanera R."/>
            <person name="Culley D."/>
            <person name="Daum C."/>
            <person name="Ezra D."/>
            <person name="Gonzalez J."/>
            <person name="Henrissat B."/>
            <person name="Kuo A."/>
            <person name="Liang C."/>
            <person name="Lipzen A."/>
            <person name="Lutzoni F."/>
            <person name="Magnuson J."/>
            <person name="Mondo S."/>
            <person name="Nolan M."/>
            <person name="Ohm R."/>
            <person name="Pangilinan J."/>
            <person name="Park H.-J."/>
            <person name="Ramirez L."/>
            <person name="Alfaro M."/>
            <person name="Sun H."/>
            <person name="Tritt A."/>
            <person name="Yoshinaga Y."/>
            <person name="Zwiers L.-H."/>
            <person name="Turgeon B."/>
            <person name="Goodwin S."/>
            <person name="Spatafora J."/>
            <person name="Crous P."/>
            <person name="Grigoriev I."/>
        </authorList>
    </citation>
    <scope>NUCLEOTIDE SEQUENCE</scope>
    <source>
        <strain evidence="2">CBS 675.92</strain>
    </source>
</reference>
<feature type="compositionally biased region" description="Polar residues" evidence="1">
    <location>
        <begin position="467"/>
        <end position="483"/>
    </location>
</feature>
<feature type="compositionally biased region" description="Basic and acidic residues" evidence="1">
    <location>
        <begin position="345"/>
        <end position="359"/>
    </location>
</feature>
<gene>
    <name evidence="2" type="ORF">CC80DRAFT_66682</name>
</gene>
<feature type="region of interest" description="Disordered" evidence="1">
    <location>
        <begin position="214"/>
        <end position="239"/>
    </location>
</feature>
<accession>A0A6A5U1D1</accession>
<feature type="compositionally biased region" description="Basic and acidic residues" evidence="1">
    <location>
        <begin position="285"/>
        <end position="298"/>
    </location>
</feature>
<dbReference type="EMBL" id="ML976991">
    <property type="protein sequence ID" value="KAF1956816.1"/>
    <property type="molecule type" value="Genomic_DNA"/>
</dbReference>